<dbReference type="AlphaFoldDB" id="C5PB95"/>
<feature type="compositionally biased region" description="Polar residues" evidence="1">
    <location>
        <begin position="68"/>
        <end position="85"/>
    </location>
</feature>
<name>C5PB95_COCP7</name>
<dbReference type="OrthoDB" id="3363286at2759"/>
<dbReference type="EMBL" id="ACFW01000035">
    <property type="protein sequence ID" value="EER25879.1"/>
    <property type="molecule type" value="Genomic_DNA"/>
</dbReference>
<gene>
    <name evidence="2" type="ORF">CPC735_043230</name>
</gene>
<evidence type="ECO:0000313" key="2">
    <source>
        <dbReference type="EMBL" id="EER25879.1"/>
    </source>
</evidence>
<sequence length="430" mass="48378">MTTRCPVAFNLSGPSPLRALLYRLSACSVDPFQPRRRRFQSTAAQANTCENPDLPADRESDEIKNDVTNKSASLSCNSSPNTVSPENFERPPSRQTTVVQSPVLLRKAARTKLHEKIPRKTDFDVLKRNPWARALASPLRMCAATQARVPKDFLGDYGLVEHPQSGSPWMMPVRLLGDEIRSMALGPERKAHESEEGEKSQEQEEAGPSEELQVTAEPPRRKSRPQRLPVIRIANNPALLSRIAKGANTHATRSLLPYRWKYPNGFLTKKENDSIIWREDLPEFVLTHMRKNVVRGLKVSCIVGKDHRWSVLEIDPKSTLIDNLENGLKSLGNLKNIKCGAVLLLKPQPEGSPLDGSPSIPELVKLPLQGTQIPIFYLPRLLSEENLQELRDHHEFFTKNAVLFRPSGDKTIYTMQGLWRLHSYVTIGTS</sequence>
<dbReference type="KEGG" id="cpw:9693507"/>
<feature type="compositionally biased region" description="Basic and acidic residues" evidence="1">
    <location>
        <begin position="55"/>
        <end position="67"/>
    </location>
</feature>
<protein>
    <submittedName>
        <fullName evidence="2">Uncharacterized protein</fullName>
    </submittedName>
</protein>
<dbReference type="HOGENOM" id="CLU_033344_1_0_1"/>
<feature type="compositionally biased region" description="Basic and acidic residues" evidence="1">
    <location>
        <begin position="187"/>
        <end position="202"/>
    </location>
</feature>
<dbReference type="VEuPathDB" id="FungiDB:CPC735_043230"/>
<accession>C5PB95</accession>
<feature type="region of interest" description="Disordered" evidence="1">
    <location>
        <begin position="38"/>
        <end position="96"/>
    </location>
</feature>
<feature type="region of interest" description="Disordered" evidence="1">
    <location>
        <begin position="187"/>
        <end position="228"/>
    </location>
</feature>
<feature type="compositionally biased region" description="Polar residues" evidence="1">
    <location>
        <begin position="40"/>
        <end position="50"/>
    </location>
</feature>
<proteinExistence type="predicted"/>
<organism evidence="2 3">
    <name type="scientific">Coccidioides posadasii (strain C735)</name>
    <name type="common">Valley fever fungus</name>
    <dbReference type="NCBI Taxonomy" id="222929"/>
    <lineage>
        <taxon>Eukaryota</taxon>
        <taxon>Fungi</taxon>
        <taxon>Dikarya</taxon>
        <taxon>Ascomycota</taxon>
        <taxon>Pezizomycotina</taxon>
        <taxon>Eurotiomycetes</taxon>
        <taxon>Eurotiomycetidae</taxon>
        <taxon>Onygenales</taxon>
        <taxon>Onygenaceae</taxon>
        <taxon>Coccidioides</taxon>
    </lineage>
</organism>
<evidence type="ECO:0000256" key="1">
    <source>
        <dbReference type="SAM" id="MobiDB-lite"/>
    </source>
</evidence>
<dbReference type="Proteomes" id="UP000009084">
    <property type="component" value="Unassembled WGS sequence"/>
</dbReference>
<evidence type="ECO:0000313" key="3">
    <source>
        <dbReference type="Proteomes" id="UP000009084"/>
    </source>
</evidence>
<reference evidence="2 3" key="1">
    <citation type="journal article" date="2009" name="Genome Res.">
        <title>Comparative genomic analyses of the human fungal pathogens Coccidioides and their relatives.</title>
        <authorList>
            <person name="Sharpton T.J."/>
            <person name="Stajich J.E."/>
            <person name="Rounsley S.D."/>
            <person name="Gardner M.J."/>
            <person name="Wortman J.R."/>
            <person name="Jordar V.S."/>
            <person name="Maiti R."/>
            <person name="Kodira C.D."/>
            <person name="Neafsey D.E."/>
            <person name="Zeng Q."/>
            <person name="Hung C.-Y."/>
            <person name="McMahan C."/>
            <person name="Muszewska A."/>
            <person name="Grynberg M."/>
            <person name="Mandel M.A."/>
            <person name="Kellner E.M."/>
            <person name="Barker B.M."/>
            <person name="Galgiani J.N."/>
            <person name="Orbach M.J."/>
            <person name="Kirkland T.N."/>
            <person name="Cole G.T."/>
            <person name="Henn M.R."/>
            <person name="Birren B.W."/>
            <person name="Taylor J.W."/>
        </authorList>
    </citation>
    <scope>NUCLEOTIDE SEQUENCE [LARGE SCALE GENOMIC DNA]</scope>
    <source>
        <strain evidence="3">C735</strain>
    </source>
</reference>
<comment type="caution">
    <text evidence="2">The sequence shown here is derived from an EMBL/GenBank/DDBJ whole genome shotgun (WGS) entry which is preliminary data.</text>
</comment>